<comment type="cofactor">
    <cofactor evidence="1">
        <name>L-ascorbate</name>
        <dbReference type="ChEBI" id="CHEBI:38290"/>
    </cofactor>
</comment>
<sequence length="197" mass="21509">MSLPGAPHGAARGATPAPLWLSYPEAFSPEECASLIDMMIFGAHKSAGLVNGKAEQSIRQTDIHWIPENDETSWVYQRLAQLVAQGNRDAFGYTLSGFDEDAQIGRYQNGGFYDWHIDRGGRGIGARRKLTVSVQLSDPTDYQGGELQLNPDGRVVTAETAIGTAVVFPAYMLHRVAPVTQGVRHSLVIWTHGPDFT</sequence>
<keyword evidence="6" id="KW-0408">Iron</keyword>
<organism evidence="8 9">
    <name type="scientific">Insolitispirillum peregrinum</name>
    <dbReference type="NCBI Taxonomy" id="80876"/>
    <lineage>
        <taxon>Bacteria</taxon>
        <taxon>Pseudomonadati</taxon>
        <taxon>Pseudomonadota</taxon>
        <taxon>Alphaproteobacteria</taxon>
        <taxon>Rhodospirillales</taxon>
        <taxon>Novispirillaceae</taxon>
        <taxon>Insolitispirillum</taxon>
    </lineage>
</organism>
<feature type="domain" description="Fe2OG dioxygenase" evidence="7">
    <location>
        <begin position="98"/>
        <end position="193"/>
    </location>
</feature>
<dbReference type="PANTHER" id="PTHR10869">
    <property type="entry name" value="PROLYL 4-HYDROXYLASE ALPHA SUBUNIT"/>
    <property type="match status" value="1"/>
</dbReference>
<evidence type="ECO:0000313" key="8">
    <source>
        <dbReference type="EMBL" id="SIS41756.1"/>
    </source>
</evidence>
<evidence type="ECO:0000259" key="7">
    <source>
        <dbReference type="PROSITE" id="PS51471"/>
    </source>
</evidence>
<evidence type="ECO:0000256" key="2">
    <source>
        <dbReference type="ARBA" id="ARBA00022723"/>
    </source>
</evidence>
<dbReference type="PANTHER" id="PTHR10869:SF246">
    <property type="entry name" value="TRANSMEMBRANE PROLYL 4-HYDROXYLASE"/>
    <property type="match status" value="1"/>
</dbReference>
<dbReference type="InterPro" id="IPR044862">
    <property type="entry name" value="Pro_4_hyd_alph_FE2OG_OXY"/>
</dbReference>
<dbReference type="Pfam" id="PF13640">
    <property type="entry name" value="2OG-FeII_Oxy_3"/>
    <property type="match status" value="1"/>
</dbReference>
<keyword evidence="2" id="KW-0479">Metal-binding</keyword>
<reference evidence="8 9" key="1">
    <citation type="submission" date="2017-01" db="EMBL/GenBank/DDBJ databases">
        <authorList>
            <person name="Mah S.A."/>
            <person name="Swanson W.J."/>
            <person name="Moy G.W."/>
            <person name="Vacquier V.D."/>
        </authorList>
    </citation>
    <scope>NUCLEOTIDE SEQUENCE [LARGE SCALE GENOMIC DNA]</scope>
    <source>
        <strain evidence="8 9">DSM 11589</strain>
    </source>
</reference>
<evidence type="ECO:0000256" key="5">
    <source>
        <dbReference type="ARBA" id="ARBA00023002"/>
    </source>
</evidence>
<dbReference type="GO" id="GO:0031418">
    <property type="term" value="F:L-ascorbic acid binding"/>
    <property type="evidence" value="ECO:0007669"/>
    <property type="project" value="UniProtKB-KW"/>
</dbReference>
<dbReference type="Proteomes" id="UP000185678">
    <property type="component" value="Unassembled WGS sequence"/>
</dbReference>
<keyword evidence="4" id="KW-0223">Dioxygenase</keyword>
<dbReference type="SMART" id="SM00702">
    <property type="entry name" value="P4Hc"/>
    <property type="match status" value="1"/>
</dbReference>
<keyword evidence="3" id="KW-0847">Vitamin C</keyword>
<dbReference type="InterPro" id="IPR045054">
    <property type="entry name" value="P4HA-like"/>
</dbReference>
<protein>
    <submittedName>
        <fullName evidence="8">PKHD-type hydroxylase</fullName>
    </submittedName>
</protein>
<evidence type="ECO:0000256" key="1">
    <source>
        <dbReference type="ARBA" id="ARBA00001961"/>
    </source>
</evidence>
<keyword evidence="5" id="KW-0560">Oxidoreductase</keyword>
<dbReference type="GO" id="GO:0016705">
    <property type="term" value="F:oxidoreductase activity, acting on paired donors, with incorporation or reduction of molecular oxygen"/>
    <property type="evidence" value="ECO:0007669"/>
    <property type="project" value="InterPro"/>
</dbReference>
<dbReference type="SUPFAM" id="SSF51197">
    <property type="entry name" value="Clavaminate synthase-like"/>
    <property type="match status" value="1"/>
</dbReference>
<evidence type="ECO:0000256" key="6">
    <source>
        <dbReference type="ARBA" id="ARBA00023004"/>
    </source>
</evidence>
<dbReference type="RefSeq" id="WP_076398773.1">
    <property type="nucleotide sequence ID" value="NZ_FTOA01000001.1"/>
</dbReference>
<name>A0A1N7IXN8_9PROT</name>
<dbReference type="Gene3D" id="2.60.120.620">
    <property type="entry name" value="q2cbj1_9rhob like domain"/>
    <property type="match status" value="1"/>
</dbReference>
<dbReference type="GO" id="GO:0005506">
    <property type="term" value="F:iron ion binding"/>
    <property type="evidence" value="ECO:0007669"/>
    <property type="project" value="InterPro"/>
</dbReference>
<dbReference type="STRING" id="80876.SAMN05421779_101718"/>
<gene>
    <name evidence="8" type="ORF">SAMN05421779_101718</name>
</gene>
<dbReference type="InterPro" id="IPR006620">
    <property type="entry name" value="Pro_4_hyd_alph"/>
</dbReference>
<dbReference type="GO" id="GO:0051213">
    <property type="term" value="F:dioxygenase activity"/>
    <property type="evidence" value="ECO:0007669"/>
    <property type="project" value="UniProtKB-KW"/>
</dbReference>
<evidence type="ECO:0000256" key="4">
    <source>
        <dbReference type="ARBA" id="ARBA00022964"/>
    </source>
</evidence>
<accession>A0A1N7IXN8</accession>
<dbReference type="AlphaFoldDB" id="A0A1N7IXN8"/>
<dbReference type="OrthoDB" id="9812472at2"/>
<dbReference type="PROSITE" id="PS51471">
    <property type="entry name" value="FE2OG_OXY"/>
    <property type="match status" value="1"/>
</dbReference>
<dbReference type="EMBL" id="FTOA01000001">
    <property type="protein sequence ID" value="SIS41756.1"/>
    <property type="molecule type" value="Genomic_DNA"/>
</dbReference>
<dbReference type="InterPro" id="IPR005123">
    <property type="entry name" value="Oxoglu/Fe-dep_dioxygenase_dom"/>
</dbReference>
<proteinExistence type="predicted"/>
<evidence type="ECO:0000313" key="9">
    <source>
        <dbReference type="Proteomes" id="UP000185678"/>
    </source>
</evidence>
<evidence type="ECO:0000256" key="3">
    <source>
        <dbReference type="ARBA" id="ARBA00022896"/>
    </source>
</evidence>
<keyword evidence="9" id="KW-1185">Reference proteome</keyword>